<evidence type="ECO:0008006" key="3">
    <source>
        <dbReference type="Google" id="ProtNLM"/>
    </source>
</evidence>
<dbReference type="AlphaFoldDB" id="A0A8J3RDP0"/>
<dbReference type="SUPFAM" id="SSF51621">
    <property type="entry name" value="Phosphoenolpyruvate/pyruvate domain"/>
    <property type="match status" value="1"/>
</dbReference>
<sequence>MLAGSSPGVTVAELAAAGARRISLGSALARAALSATLAAGRELAEHGTFGFSRGVLTYAEANALWTEDGV</sequence>
<protein>
    <recommendedName>
        <fullName evidence="3">Phosphoenolpyruvate phosphomutase-like protein</fullName>
    </recommendedName>
</protein>
<dbReference type="GO" id="GO:0003824">
    <property type="term" value="F:catalytic activity"/>
    <property type="evidence" value="ECO:0007669"/>
    <property type="project" value="InterPro"/>
</dbReference>
<comment type="caution">
    <text evidence="1">The sequence shown here is derived from an EMBL/GenBank/DDBJ whole genome shotgun (WGS) entry which is preliminary data.</text>
</comment>
<gene>
    <name evidence="1" type="ORF">Mth01_46040</name>
</gene>
<evidence type="ECO:0000313" key="1">
    <source>
        <dbReference type="EMBL" id="GIH72351.1"/>
    </source>
</evidence>
<dbReference type="InterPro" id="IPR015813">
    <property type="entry name" value="Pyrv/PenolPyrv_kinase-like_dom"/>
</dbReference>
<evidence type="ECO:0000313" key="2">
    <source>
        <dbReference type="Proteomes" id="UP000610966"/>
    </source>
</evidence>
<proteinExistence type="predicted"/>
<name>A0A8J3RDP0_9ACTN</name>
<reference evidence="1" key="1">
    <citation type="submission" date="2021-01" db="EMBL/GenBank/DDBJ databases">
        <title>Whole genome shotgun sequence of Sphaerimonospora thailandensis NBRC 107569.</title>
        <authorList>
            <person name="Komaki H."/>
            <person name="Tamura T."/>
        </authorList>
    </citation>
    <scope>NUCLEOTIDE SEQUENCE</scope>
    <source>
        <strain evidence="1">NBRC 107569</strain>
    </source>
</reference>
<accession>A0A8J3RDP0</accession>
<dbReference type="Gene3D" id="6.10.250.2750">
    <property type="match status" value="1"/>
</dbReference>
<dbReference type="Proteomes" id="UP000610966">
    <property type="component" value="Unassembled WGS sequence"/>
</dbReference>
<organism evidence="1 2">
    <name type="scientific">Sphaerimonospora thailandensis</name>
    <dbReference type="NCBI Taxonomy" id="795644"/>
    <lineage>
        <taxon>Bacteria</taxon>
        <taxon>Bacillati</taxon>
        <taxon>Actinomycetota</taxon>
        <taxon>Actinomycetes</taxon>
        <taxon>Streptosporangiales</taxon>
        <taxon>Streptosporangiaceae</taxon>
        <taxon>Sphaerimonospora</taxon>
    </lineage>
</organism>
<dbReference type="EMBL" id="BOOG01000049">
    <property type="protein sequence ID" value="GIH72351.1"/>
    <property type="molecule type" value="Genomic_DNA"/>
</dbReference>
<keyword evidence="2" id="KW-1185">Reference proteome</keyword>